<organism evidence="2 3">
    <name type="scientific">Cladophialophora carrionii</name>
    <dbReference type="NCBI Taxonomy" id="86049"/>
    <lineage>
        <taxon>Eukaryota</taxon>
        <taxon>Fungi</taxon>
        <taxon>Dikarya</taxon>
        <taxon>Ascomycota</taxon>
        <taxon>Pezizomycotina</taxon>
        <taxon>Eurotiomycetes</taxon>
        <taxon>Chaetothyriomycetidae</taxon>
        <taxon>Chaetothyriales</taxon>
        <taxon>Herpotrichiellaceae</taxon>
        <taxon>Cladophialophora</taxon>
    </lineage>
</organism>
<reference evidence="3" key="1">
    <citation type="submission" date="2015-07" db="EMBL/GenBank/DDBJ databases">
        <authorList>
            <person name="Teixeira M.M."/>
            <person name="Souza R.C."/>
            <person name="Almeida L.G."/>
            <person name="Vicente V.A."/>
            <person name="de Hoog S."/>
            <person name="Bocca A.L."/>
            <person name="de Almeida S.R."/>
            <person name="Vasconcelos A.T."/>
            <person name="Felipe M.S."/>
        </authorList>
    </citation>
    <scope>NUCLEOTIDE SEQUENCE [LARGE SCALE GENOMIC DNA]</scope>
    <source>
        <strain evidence="3">KSF</strain>
    </source>
</reference>
<dbReference type="Proteomes" id="UP000094526">
    <property type="component" value="Unassembled WGS sequence"/>
</dbReference>
<name>A0A1C1CDS9_9EURO</name>
<sequence length="246" mass="27991">MTDPTSVLTAGKKIIDYAFRLIAVSAESREAQKYLEQFERELDDLCILARSTWRQLDARRKSRVQRVMVEAREAILAVAEPNQQSLDDVERFGTVTIYRRILWTLRDNDSIKLYMPRVYMSHAEVSREIGILESVASGHQASSTATAHSDDDDNAHVDEETIQSHDISFDGPRDEPTSNTMPWLGELFARNNHTHNNHLAATPNASREAPQGGLSWLGEEFNRRKSEDMRRRSRSRDPSAVPTPTQ</sequence>
<dbReference type="VEuPathDB" id="FungiDB:G647_01348"/>
<dbReference type="EMBL" id="LGRB01000015">
    <property type="protein sequence ID" value="OCT46621.1"/>
    <property type="molecule type" value="Genomic_DNA"/>
</dbReference>
<evidence type="ECO:0000256" key="1">
    <source>
        <dbReference type="SAM" id="MobiDB-lite"/>
    </source>
</evidence>
<proteinExistence type="predicted"/>
<comment type="caution">
    <text evidence="2">The sequence shown here is derived from an EMBL/GenBank/DDBJ whole genome shotgun (WGS) entry which is preliminary data.</text>
</comment>
<protein>
    <submittedName>
        <fullName evidence="2">Uncharacterized protein</fullName>
    </submittedName>
</protein>
<accession>A0A1C1CDS9</accession>
<feature type="region of interest" description="Disordered" evidence="1">
    <location>
        <begin position="163"/>
        <end position="182"/>
    </location>
</feature>
<dbReference type="AlphaFoldDB" id="A0A1C1CDS9"/>
<gene>
    <name evidence="2" type="ORF">CLCR_02091</name>
</gene>
<evidence type="ECO:0000313" key="2">
    <source>
        <dbReference type="EMBL" id="OCT46621.1"/>
    </source>
</evidence>
<feature type="region of interest" description="Disordered" evidence="1">
    <location>
        <begin position="196"/>
        <end position="246"/>
    </location>
</feature>
<keyword evidence="3" id="KW-1185">Reference proteome</keyword>
<feature type="compositionally biased region" description="Basic and acidic residues" evidence="1">
    <location>
        <begin position="163"/>
        <end position="176"/>
    </location>
</feature>
<dbReference type="VEuPathDB" id="FungiDB:CLCR_02091"/>
<feature type="compositionally biased region" description="Basic and acidic residues" evidence="1">
    <location>
        <begin position="220"/>
        <end position="230"/>
    </location>
</feature>
<evidence type="ECO:0000313" key="3">
    <source>
        <dbReference type="Proteomes" id="UP000094526"/>
    </source>
</evidence>